<accession>A0ABN8B780</accession>
<sequence length="357" mass="40195">MQSAILFVLVALTAVVLAGGQYYVPRAYYTIDPEGHASLPVPLRRLRRSFNPYPYANGGASANANANAEAYGGGSANANANARSEGGWAPPLIGGYGASNPNVLSLLNPLQSGFRPGHSTVNALVKVTDDIRQINWIALPKVKFKGTDIPYSTTAKNLGVILDSTLSWEPQLQSVSRKLYASAGSLRRLRNFLPTATKIMLSQSLLRPVLDYADACYPDLTEDQLNKLERLQNFCIRFIFGLRKYDNVSQYRSQLKWLSIRRRRDTHILSLLYNILFNPYYPNYLKELFSFLHSSHAQTLRSSENLSLKTPVHNTSFYKYSFCVEAVRLWNSLPVEIRRAQTIGKFKSEIKEFFLLQ</sequence>
<reference evidence="2" key="1">
    <citation type="submission" date="2021-12" db="EMBL/GenBank/DDBJ databases">
        <authorList>
            <person name="King R."/>
        </authorList>
    </citation>
    <scope>NUCLEOTIDE SEQUENCE</scope>
</reference>
<protein>
    <submittedName>
        <fullName evidence="2">Uncharacterized protein</fullName>
    </submittedName>
</protein>
<evidence type="ECO:0000313" key="2">
    <source>
        <dbReference type="EMBL" id="CAH0405379.1"/>
    </source>
</evidence>
<name>A0ABN8B780_CHISP</name>
<dbReference type="PANTHER" id="PTHR33332">
    <property type="entry name" value="REVERSE TRANSCRIPTASE DOMAIN-CONTAINING PROTEIN"/>
    <property type="match status" value="1"/>
</dbReference>
<proteinExistence type="predicted"/>
<dbReference type="Proteomes" id="UP001153292">
    <property type="component" value="Chromosome 4"/>
</dbReference>
<feature type="chain" id="PRO_5047515161" evidence="1">
    <location>
        <begin position="19"/>
        <end position="357"/>
    </location>
</feature>
<organism evidence="2 3">
    <name type="scientific">Chilo suppressalis</name>
    <name type="common">Asiatic rice borer moth</name>
    <dbReference type="NCBI Taxonomy" id="168631"/>
    <lineage>
        <taxon>Eukaryota</taxon>
        <taxon>Metazoa</taxon>
        <taxon>Ecdysozoa</taxon>
        <taxon>Arthropoda</taxon>
        <taxon>Hexapoda</taxon>
        <taxon>Insecta</taxon>
        <taxon>Pterygota</taxon>
        <taxon>Neoptera</taxon>
        <taxon>Endopterygota</taxon>
        <taxon>Lepidoptera</taxon>
        <taxon>Glossata</taxon>
        <taxon>Ditrysia</taxon>
        <taxon>Pyraloidea</taxon>
        <taxon>Crambidae</taxon>
        <taxon>Crambinae</taxon>
        <taxon>Chilo</taxon>
    </lineage>
</organism>
<evidence type="ECO:0000313" key="3">
    <source>
        <dbReference type="Proteomes" id="UP001153292"/>
    </source>
</evidence>
<keyword evidence="1" id="KW-0732">Signal</keyword>
<keyword evidence="3" id="KW-1185">Reference proteome</keyword>
<dbReference type="EMBL" id="OU963897">
    <property type="protein sequence ID" value="CAH0405379.1"/>
    <property type="molecule type" value="Genomic_DNA"/>
</dbReference>
<evidence type="ECO:0000256" key="1">
    <source>
        <dbReference type="SAM" id="SignalP"/>
    </source>
</evidence>
<feature type="signal peptide" evidence="1">
    <location>
        <begin position="1"/>
        <end position="18"/>
    </location>
</feature>
<gene>
    <name evidence="2" type="ORF">CHILSU_LOCUS8743</name>
</gene>